<organism evidence="1 2">
    <name type="scientific">Gordonia iterans</name>
    <dbReference type="NCBI Taxonomy" id="1004901"/>
    <lineage>
        <taxon>Bacteria</taxon>
        <taxon>Bacillati</taxon>
        <taxon>Actinomycetota</taxon>
        <taxon>Actinomycetes</taxon>
        <taxon>Mycobacteriales</taxon>
        <taxon>Gordoniaceae</taxon>
        <taxon>Gordonia</taxon>
    </lineage>
</organism>
<name>A0A2S0KIF5_9ACTN</name>
<reference evidence="1 2" key="1">
    <citation type="submission" date="2018-03" db="EMBL/GenBank/DDBJ databases">
        <title>Characteristics and genome of n-alkane degrading marine bacteria Gordonia iterans isolated from crude oil contaminated in Tae-an, South Korea.</title>
        <authorList>
            <person name="Lee S.-S."/>
            <person name="Kim H."/>
        </authorList>
    </citation>
    <scope>NUCLEOTIDE SEQUENCE [LARGE SCALE GENOMIC DNA]</scope>
    <source>
        <strain evidence="1 2">Co17</strain>
    </source>
</reference>
<evidence type="ECO:0000313" key="1">
    <source>
        <dbReference type="EMBL" id="AVM01459.1"/>
    </source>
</evidence>
<dbReference type="EMBL" id="CP027433">
    <property type="protein sequence ID" value="AVM01459.1"/>
    <property type="molecule type" value="Genomic_DNA"/>
</dbReference>
<evidence type="ECO:0000313" key="2">
    <source>
        <dbReference type="Proteomes" id="UP000239814"/>
    </source>
</evidence>
<dbReference type="Proteomes" id="UP000239814">
    <property type="component" value="Chromosome"/>
</dbReference>
<protein>
    <submittedName>
        <fullName evidence="1">Uncharacterized protein</fullName>
    </submittedName>
</protein>
<accession>A0A2S0KIF5</accession>
<sequence>MTVIDYLLRSLRLGRAPTPKVIRLPHKGFARLIRQRIPQHRRVILTGLDEPQRRAKDPHLLHLMFITVPSDVILFAAA</sequence>
<keyword evidence="2" id="KW-1185">Reference proteome</keyword>
<dbReference type="RefSeq" id="WP_105943167.1">
    <property type="nucleotide sequence ID" value="NZ_CP027433.1"/>
</dbReference>
<gene>
    <name evidence="1" type="ORF">C6V83_15640</name>
</gene>
<dbReference type="KEGG" id="git:C6V83_15640"/>
<proteinExistence type="predicted"/>
<dbReference type="AlphaFoldDB" id="A0A2S0KIF5"/>